<keyword evidence="3" id="KW-1185">Reference proteome</keyword>
<dbReference type="PANTHER" id="PTHR43179:SF7">
    <property type="entry name" value="RHAMNOSYLTRANSFERASE WBBL"/>
    <property type="match status" value="1"/>
</dbReference>
<dbReference type="PANTHER" id="PTHR43179">
    <property type="entry name" value="RHAMNOSYLTRANSFERASE WBBL"/>
    <property type="match status" value="1"/>
</dbReference>
<dbReference type="GO" id="GO:0016740">
    <property type="term" value="F:transferase activity"/>
    <property type="evidence" value="ECO:0007669"/>
    <property type="project" value="UniProtKB-KW"/>
</dbReference>
<evidence type="ECO:0000313" key="2">
    <source>
        <dbReference type="EMBL" id="ADB46972.1"/>
    </source>
</evidence>
<accession>D2RIS0</accession>
<evidence type="ECO:0000313" key="3">
    <source>
        <dbReference type="Proteomes" id="UP000001902"/>
    </source>
</evidence>
<evidence type="ECO:0000259" key="1">
    <source>
        <dbReference type="Pfam" id="PF00535"/>
    </source>
</evidence>
<keyword evidence="2" id="KW-0808">Transferase</keyword>
<dbReference type="CDD" id="cd04186">
    <property type="entry name" value="GT_2_like_c"/>
    <property type="match status" value="1"/>
</dbReference>
<dbReference type="AlphaFoldDB" id="D2RIS0"/>
<dbReference type="EMBL" id="CP001859">
    <property type="protein sequence ID" value="ADB46972.1"/>
    <property type="molecule type" value="Genomic_DNA"/>
</dbReference>
<dbReference type="CAZy" id="GT2">
    <property type="family name" value="Glycosyltransferase Family 2"/>
</dbReference>
<dbReference type="InterPro" id="IPR001173">
    <property type="entry name" value="Glyco_trans_2-like"/>
</dbReference>
<dbReference type="HOGENOM" id="CLU_023845_0_1_9"/>
<dbReference type="SUPFAM" id="SSF53448">
    <property type="entry name" value="Nucleotide-diphospho-sugar transferases"/>
    <property type="match status" value="1"/>
</dbReference>
<dbReference type="InterPro" id="IPR029044">
    <property type="entry name" value="Nucleotide-diphossugar_trans"/>
</dbReference>
<gene>
    <name evidence="2" type="ordered locus">Acfer_0573</name>
</gene>
<dbReference type="Pfam" id="PF00535">
    <property type="entry name" value="Glycos_transf_2"/>
    <property type="match status" value="1"/>
</dbReference>
<feature type="domain" description="Glycosyltransferase 2-like" evidence="1">
    <location>
        <begin position="8"/>
        <end position="129"/>
    </location>
</feature>
<name>D2RIS0_ACIFV</name>
<sequence>MVNNRAISFIIVTWNNEQEIRDCLSSIICLTPIPFQIIVVDNLSSDNTRDIIKKEFSQVKLIESSENLGFAKANNLGLKYVKSKYVCFINPDVILTEDIVLPSIKFLENDMSIGLVSCRLTNKDGSWQNSCLSFINSHSIIINILHLGKLLPKCLCRRFAPEYYKIQKDYYMPDWVIGAEMIMRTSDANAVHGFSEEYFMYTEDMDLCKKIQTFLNKRIVFNADVSLIHLGGASEVQNVNYIKQKKLFQNILIFCEKFYGLKEADKTLRNMQMCYYIRLLLLKSLYYKENRNYMIEHDKTILSFLKEVHENRILSR</sequence>
<dbReference type="eggNOG" id="COG1216">
    <property type="taxonomic scope" value="Bacteria"/>
</dbReference>
<proteinExistence type="predicted"/>
<dbReference type="Proteomes" id="UP000001902">
    <property type="component" value="Chromosome"/>
</dbReference>
<dbReference type="STRING" id="591001.Acfer_0573"/>
<dbReference type="KEGG" id="afn:Acfer_0573"/>
<dbReference type="Gene3D" id="3.90.550.10">
    <property type="entry name" value="Spore Coat Polysaccharide Biosynthesis Protein SpsA, Chain A"/>
    <property type="match status" value="1"/>
</dbReference>
<protein>
    <submittedName>
        <fullName evidence="2">Glycosyl transferase family 2</fullName>
    </submittedName>
</protein>
<reference evidence="2 3" key="1">
    <citation type="journal article" date="2010" name="Stand. Genomic Sci.">
        <title>Complete genome sequence of Acidaminococcus fermentans type strain (VR4).</title>
        <authorList>
            <person name="Chang Y.J."/>
            <person name="Pukall R."/>
            <person name="Saunders E."/>
            <person name="Lapidus A."/>
            <person name="Copeland A."/>
            <person name="Nolan M."/>
            <person name="Glavina Del Rio T."/>
            <person name="Lucas S."/>
            <person name="Chen F."/>
            <person name="Tice H."/>
            <person name="Cheng J.F."/>
            <person name="Han C."/>
            <person name="Detter J.C."/>
            <person name="Bruce D."/>
            <person name="Goodwin L."/>
            <person name="Pitluck S."/>
            <person name="Mikhailova N."/>
            <person name="Liolios K."/>
            <person name="Pati A."/>
            <person name="Ivanova N."/>
            <person name="Mavromatis K."/>
            <person name="Chen A."/>
            <person name="Palaniappan K."/>
            <person name="Land M."/>
            <person name="Hauser L."/>
            <person name="Jeffries C.D."/>
            <person name="Brettin T."/>
            <person name="Rohde M."/>
            <person name="Goker M."/>
            <person name="Bristow J."/>
            <person name="Eisen J.A."/>
            <person name="Markowitz V."/>
            <person name="Hugenholtz P."/>
            <person name="Kyrpides N.C."/>
            <person name="Klenk H.P."/>
        </authorList>
    </citation>
    <scope>NUCLEOTIDE SEQUENCE [LARGE SCALE GENOMIC DNA]</scope>
    <source>
        <strain evidence="3">ATCC 25085 / DSM 20731 / CCUG 9996 / CIP 106432 / VR4</strain>
    </source>
</reference>
<organism evidence="2 3">
    <name type="scientific">Acidaminococcus fermentans (strain ATCC 25085 / DSM 20731 / CCUG 9996 / CIP 106432 / VR4)</name>
    <dbReference type="NCBI Taxonomy" id="591001"/>
    <lineage>
        <taxon>Bacteria</taxon>
        <taxon>Bacillati</taxon>
        <taxon>Bacillota</taxon>
        <taxon>Negativicutes</taxon>
        <taxon>Acidaminococcales</taxon>
        <taxon>Acidaminococcaceae</taxon>
        <taxon>Acidaminococcus</taxon>
    </lineage>
</organism>